<reference evidence="2 3" key="1">
    <citation type="submission" date="2019-07" db="EMBL/GenBank/DDBJ databases">
        <title>Whole genome shotgun sequence of Enterococcus villorum NBRC 100699.</title>
        <authorList>
            <person name="Hosoyama A."/>
            <person name="Uohara A."/>
            <person name="Ohji S."/>
            <person name="Ichikawa N."/>
        </authorList>
    </citation>
    <scope>NUCLEOTIDE SEQUENCE [LARGE SCALE GENOMIC DNA]</scope>
    <source>
        <strain evidence="2 3">NBRC 100699</strain>
    </source>
</reference>
<dbReference type="Proteomes" id="UP000321830">
    <property type="component" value="Unassembled WGS sequence"/>
</dbReference>
<comment type="caution">
    <text evidence="2">The sequence shown here is derived from an EMBL/GenBank/DDBJ whole genome shotgun (WGS) entry which is preliminary data.</text>
</comment>
<evidence type="ECO:0000313" key="3">
    <source>
        <dbReference type="Proteomes" id="UP000321830"/>
    </source>
</evidence>
<feature type="transmembrane region" description="Helical" evidence="1">
    <location>
        <begin position="36"/>
        <end position="62"/>
    </location>
</feature>
<feature type="transmembrane region" description="Helical" evidence="1">
    <location>
        <begin position="6"/>
        <end position="24"/>
    </location>
</feature>
<keyword evidence="1" id="KW-1133">Transmembrane helix</keyword>
<feature type="transmembrane region" description="Helical" evidence="1">
    <location>
        <begin position="82"/>
        <end position="112"/>
    </location>
</feature>
<keyword evidence="1" id="KW-0812">Transmembrane</keyword>
<evidence type="ECO:0000313" key="2">
    <source>
        <dbReference type="EMBL" id="GEL90944.1"/>
    </source>
</evidence>
<gene>
    <name evidence="2" type="ORF">EVI01_02810</name>
</gene>
<dbReference type="AlphaFoldDB" id="A0A511IYX6"/>
<evidence type="ECO:0000256" key="1">
    <source>
        <dbReference type="SAM" id="Phobius"/>
    </source>
</evidence>
<name>A0A511IYX6_9ENTE</name>
<dbReference type="EMBL" id="BJWF01000002">
    <property type="protein sequence ID" value="GEL90944.1"/>
    <property type="molecule type" value="Genomic_DNA"/>
</dbReference>
<keyword evidence="1" id="KW-0472">Membrane</keyword>
<protein>
    <submittedName>
        <fullName evidence="2">Uncharacterized protein</fullName>
    </submittedName>
</protein>
<accession>A0A511IYX6</accession>
<organism evidence="2 3">
    <name type="scientific">Enterococcus villorum</name>
    <dbReference type="NCBI Taxonomy" id="112904"/>
    <lineage>
        <taxon>Bacteria</taxon>
        <taxon>Bacillati</taxon>
        <taxon>Bacillota</taxon>
        <taxon>Bacilli</taxon>
        <taxon>Lactobacillales</taxon>
        <taxon>Enterococcaceae</taxon>
        <taxon>Enterococcus</taxon>
    </lineage>
</organism>
<dbReference type="RefSeq" id="WP_010752089.1">
    <property type="nucleotide sequence ID" value="NZ_BJWF01000002.1"/>
</dbReference>
<sequence>MNSQLWLSLFFSSSFSLINLVAVIKKFKINLEPVQIRVARVILFILLIIFSVILVKVIRITWKMDFPLQSVSRLENGKIYQLAYGMISLMSTVVLTLNVFTLGFIHCCYYIWQVWKNKITDQVIEFRFSNFKVTMYSLGLSCLNRVICREREFKPLVSKRVY</sequence>
<proteinExistence type="predicted"/>